<dbReference type="KEGG" id="ssm:Spirs_0864"/>
<dbReference type="AlphaFoldDB" id="E1RCB8"/>
<gene>
    <name evidence="1" type="ordered locus">Spirs_0864</name>
</gene>
<evidence type="ECO:0000313" key="2">
    <source>
        <dbReference type="Proteomes" id="UP000002318"/>
    </source>
</evidence>
<reference evidence="1 2" key="1">
    <citation type="journal article" date="2010" name="Stand. Genomic Sci.">
        <title>Complete genome sequence of Spirochaeta smaragdinae type strain (SEBR 4228).</title>
        <authorList>
            <person name="Mavromatis K."/>
            <person name="Yasawong M."/>
            <person name="Chertkov O."/>
            <person name="Lapidus A."/>
            <person name="Lucas S."/>
            <person name="Nolan M."/>
            <person name="Del Rio T.G."/>
            <person name="Tice H."/>
            <person name="Cheng J.F."/>
            <person name="Pitluck S."/>
            <person name="Liolios K."/>
            <person name="Ivanova N."/>
            <person name="Tapia R."/>
            <person name="Han C."/>
            <person name="Bruce D."/>
            <person name="Goodwin L."/>
            <person name="Pati A."/>
            <person name="Chen A."/>
            <person name="Palaniappan K."/>
            <person name="Land M."/>
            <person name="Hauser L."/>
            <person name="Chang Y.J."/>
            <person name="Jeffries C.D."/>
            <person name="Detter J.C."/>
            <person name="Rohde M."/>
            <person name="Brambilla E."/>
            <person name="Spring S."/>
            <person name="Goker M."/>
            <person name="Sikorski J."/>
            <person name="Woyke T."/>
            <person name="Bristow J."/>
            <person name="Eisen J.A."/>
            <person name="Markowitz V."/>
            <person name="Hugenholtz P."/>
            <person name="Klenk H.P."/>
            <person name="Kyrpides N.C."/>
        </authorList>
    </citation>
    <scope>NUCLEOTIDE SEQUENCE [LARGE SCALE GENOMIC DNA]</scope>
    <source>
        <strain evidence="2">DSM 11293 / JCM 15392 / SEBR 4228</strain>
    </source>
</reference>
<dbReference type="EMBL" id="CP002116">
    <property type="protein sequence ID" value="ADK79998.1"/>
    <property type="molecule type" value="Genomic_DNA"/>
</dbReference>
<dbReference type="Proteomes" id="UP000002318">
    <property type="component" value="Chromosome"/>
</dbReference>
<dbReference type="RefSeq" id="WP_013253462.1">
    <property type="nucleotide sequence ID" value="NC_014364.1"/>
</dbReference>
<dbReference type="HOGENOM" id="CLU_1209190_0_0_12"/>
<protein>
    <submittedName>
        <fullName evidence="1">Uncharacterized protein</fullName>
    </submittedName>
</protein>
<evidence type="ECO:0000313" key="1">
    <source>
        <dbReference type="EMBL" id="ADK79998.1"/>
    </source>
</evidence>
<dbReference type="OrthoDB" id="368178at2"/>
<accession>E1RCB8</accession>
<organism evidence="1 2">
    <name type="scientific">Sediminispirochaeta smaragdinae (strain DSM 11293 / JCM 15392 / SEBR 4228)</name>
    <name type="common">Spirochaeta smaragdinae</name>
    <dbReference type="NCBI Taxonomy" id="573413"/>
    <lineage>
        <taxon>Bacteria</taxon>
        <taxon>Pseudomonadati</taxon>
        <taxon>Spirochaetota</taxon>
        <taxon>Spirochaetia</taxon>
        <taxon>Spirochaetales</taxon>
        <taxon>Spirochaetaceae</taxon>
        <taxon>Sediminispirochaeta</taxon>
    </lineage>
</organism>
<name>E1RCB8_SEDSS</name>
<proteinExistence type="predicted"/>
<sequence length="232" mass="26507">MDKEQTRSVEETWSKESIMDVEITIIERMIGCRSVEAVEASISYARFLHLAGLDNDNYPLFLRLLEVENHWVIDSLIENKDPFLLLSSVHPNNYLILNAFRLLTNWHPGGIYPKTLAIILGVLQAAFSSPKDGYRIYNVSINDINNLGKHLNKELGQDDLNNRCMLDILDRIGSLAGTTENEAIEQAARQANSIRTFFFDKRKKMEDIIPQVLLVKSDYIAKEIPPEKVFVD</sequence>
<dbReference type="STRING" id="573413.Spirs_0864"/>
<keyword evidence="2" id="KW-1185">Reference proteome</keyword>